<name>A0A937UKL0_9ACTN</name>
<evidence type="ECO:0000313" key="6">
    <source>
        <dbReference type="EMBL" id="MBL7626924.1"/>
    </source>
</evidence>
<sequence length="495" mass="51899">MSRATLDRPTLPPELDPRGPRRRRSSLRRLSLASFSLLSVLVLGLSSVGWFLYNQFDKNVTQRDWDVEGDRPAEVPGNLNILLLGDDSRDGTGDQYGGSSVVGIRSDTTIIAHFDKDGSVTLLSFPRDTLVTVPAKEDGTRYQGTPADGKDKVTNVLNYADVPGLIRTLEHLTQLKIDHTITVNLAGFKQMTDAIGGVDVCVLPSTHKERFNDDSGRLRVSTNTNDPMSGWVGGPGTVHVNGEQALAFVRQRHGLPDGDKDRIARQQQFLSKLLAKATSSGVLSNPVKINSLVAAVGKSLQWDLDNKTMLALAKRASQLGPGKVKFITVPTHVPLPSEGASDDKGTIGYHGNVLFVNTDELNTILAPMRPAPEDDPALADAPVVEPAQVSVATVVNSSGRDGLAGQTVTDLKALGFGGVMKASTGEATQAATEVRYPAGQEGAAKALVTRIPGALAVEDAALSGGGLSLVIGSSFTGVQGAGPAAAAPAVGPAAS</sequence>
<dbReference type="Gene3D" id="3.40.630.190">
    <property type="entry name" value="LCP protein"/>
    <property type="match status" value="1"/>
</dbReference>
<comment type="similarity">
    <text evidence="1">Belongs to the LytR/CpsA/Psr (LCP) family.</text>
</comment>
<evidence type="ECO:0000256" key="2">
    <source>
        <dbReference type="SAM" id="MobiDB-lite"/>
    </source>
</evidence>
<feature type="non-terminal residue" evidence="6">
    <location>
        <position position="495"/>
    </location>
</feature>
<dbReference type="NCBIfam" id="TIGR00350">
    <property type="entry name" value="lytR_cpsA_psr"/>
    <property type="match status" value="1"/>
</dbReference>
<feature type="region of interest" description="Disordered" evidence="2">
    <location>
        <begin position="1"/>
        <end position="23"/>
    </location>
</feature>
<keyword evidence="3" id="KW-0472">Membrane</keyword>
<feature type="domain" description="Cell envelope-related transcriptional attenuator" evidence="4">
    <location>
        <begin position="105"/>
        <end position="278"/>
    </location>
</feature>
<dbReference type="Pfam" id="PF13399">
    <property type="entry name" value="LytR_C"/>
    <property type="match status" value="1"/>
</dbReference>
<dbReference type="PANTHER" id="PTHR33392">
    <property type="entry name" value="POLYISOPRENYL-TEICHOIC ACID--PEPTIDOGLYCAN TEICHOIC ACID TRANSFERASE TAGU"/>
    <property type="match status" value="1"/>
</dbReference>
<reference evidence="6" key="1">
    <citation type="submission" date="2020-12" db="EMBL/GenBank/DDBJ databases">
        <title>Genomic characterization of non-nitrogen-fixing Frankia strains.</title>
        <authorList>
            <person name="Carlos-Shanley C."/>
            <person name="Guerra T."/>
            <person name="Hahn D."/>
        </authorList>
    </citation>
    <scope>NUCLEOTIDE SEQUENCE</scope>
    <source>
        <strain evidence="6">CN6</strain>
    </source>
</reference>
<dbReference type="InterPro" id="IPR004474">
    <property type="entry name" value="LytR_CpsA_psr"/>
</dbReference>
<proteinExistence type="inferred from homology"/>
<comment type="caution">
    <text evidence="6">The sequence shown here is derived from an EMBL/GenBank/DDBJ whole genome shotgun (WGS) entry which is preliminary data.</text>
</comment>
<accession>A0A937UKL0</accession>
<dbReference type="Proteomes" id="UP000604475">
    <property type="component" value="Unassembled WGS sequence"/>
</dbReference>
<dbReference type="Pfam" id="PF03816">
    <property type="entry name" value="LytR_cpsA_psr"/>
    <property type="match status" value="1"/>
</dbReference>
<gene>
    <name evidence="6" type="ORF">I7412_07040</name>
</gene>
<keyword evidence="3" id="KW-1133">Transmembrane helix</keyword>
<dbReference type="InterPro" id="IPR050922">
    <property type="entry name" value="LytR/CpsA/Psr_CW_biosynth"/>
</dbReference>
<organism evidence="6 7">
    <name type="scientific">Frankia nepalensis</name>
    <dbReference type="NCBI Taxonomy" id="1836974"/>
    <lineage>
        <taxon>Bacteria</taxon>
        <taxon>Bacillati</taxon>
        <taxon>Actinomycetota</taxon>
        <taxon>Actinomycetes</taxon>
        <taxon>Frankiales</taxon>
        <taxon>Frankiaceae</taxon>
        <taxon>Frankia</taxon>
    </lineage>
</organism>
<evidence type="ECO:0000256" key="3">
    <source>
        <dbReference type="SAM" id="Phobius"/>
    </source>
</evidence>
<dbReference type="PANTHER" id="PTHR33392:SF6">
    <property type="entry name" value="POLYISOPRENYL-TEICHOIC ACID--PEPTIDOGLYCAN TEICHOIC ACID TRANSFERASE TAGU"/>
    <property type="match status" value="1"/>
</dbReference>
<keyword evidence="7" id="KW-1185">Reference proteome</keyword>
<evidence type="ECO:0000259" key="4">
    <source>
        <dbReference type="Pfam" id="PF03816"/>
    </source>
</evidence>
<dbReference type="EMBL" id="JAEACQ010000152">
    <property type="protein sequence ID" value="MBL7626924.1"/>
    <property type="molecule type" value="Genomic_DNA"/>
</dbReference>
<protein>
    <submittedName>
        <fullName evidence="6">LCP family protein</fullName>
    </submittedName>
</protein>
<evidence type="ECO:0000313" key="7">
    <source>
        <dbReference type="Proteomes" id="UP000604475"/>
    </source>
</evidence>
<dbReference type="InterPro" id="IPR027381">
    <property type="entry name" value="LytR/CpsA/Psr_C"/>
</dbReference>
<dbReference type="Gene3D" id="3.30.70.2390">
    <property type="match status" value="1"/>
</dbReference>
<keyword evidence="3" id="KW-0812">Transmembrane</keyword>
<evidence type="ECO:0000259" key="5">
    <source>
        <dbReference type="Pfam" id="PF13399"/>
    </source>
</evidence>
<feature type="transmembrane region" description="Helical" evidence="3">
    <location>
        <begin position="30"/>
        <end position="53"/>
    </location>
</feature>
<dbReference type="AlphaFoldDB" id="A0A937UKL0"/>
<feature type="domain" description="LytR/CpsA/Psr regulator C-terminal" evidence="5">
    <location>
        <begin position="390"/>
        <end position="475"/>
    </location>
</feature>
<evidence type="ECO:0000256" key="1">
    <source>
        <dbReference type="ARBA" id="ARBA00006068"/>
    </source>
</evidence>
<dbReference type="RefSeq" id="WP_203031690.1">
    <property type="nucleotide sequence ID" value="NZ_JAEACQ010000152.1"/>
</dbReference>